<keyword evidence="2" id="KW-1185">Reference proteome</keyword>
<accession>A0A0L8V331</accession>
<organism evidence="1 2">
    <name type="scientific">Sunxiuqinia dokdonensis</name>
    <dbReference type="NCBI Taxonomy" id="1409788"/>
    <lineage>
        <taxon>Bacteria</taxon>
        <taxon>Pseudomonadati</taxon>
        <taxon>Bacteroidota</taxon>
        <taxon>Bacteroidia</taxon>
        <taxon>Marinilabiliales</taxon>
        <taxon>Prolixibacteraceae</taxon>
        <taxon>Sunxiuqinia</taxon>
    </lineage>
</organism>
<dbReference type="Proteomes" id="UP000036958">
    <property type="component" value="Unassembled WGS sequence"/>
</dbReference>
<name>A0A0L8V331_9BACT</name>
<dbReference type="STRING" id="1409788.NC99_44350"/>
<gene>
    <name evidence="1" type="ORF">NC99_44350</name>
</gene>
<evidence type="ECO:0000313" key="2">
    <source>
        <dbReference type="Proteomes" id="UP000036958"/>
    </source>
</evidence>
<protein>
    <submittedName>
        <fullName evidence="1">Uncharacterized protein</fullName>
    </submittedName>
</protein>
<reference evidence="2" key="1">
    <citation type="submission" date="2015-07" db="EMBL/GenBank/DDBJ databases">
        <title>Genome sequencing of Sunxiuqinia dokdonensis strain SK.</title>
        <authorList>
            <person name="Ahn S."/>
            <person name="Kim B.-C."/>
        </authorList>
    </citation>
    <scope>NUCLEOTIDE SEQUENCE [LARGE SCALE GENOMIC DNA]</scope>
    <source>
        <strain evidence="2">SK</strain>
    </source>
</reference>
<comment type="caution">
    <text evidence="1">The sequence shown here is derived from an EMBL/GenBank/DDBJ whole genome shotgun (WGS) entry which is preliminary data.</text>
</comment>
<dbReference type="EMBL" id="LGIA01000213">
    <property type="protein sequence ID" value="KOH42763.1"/>
    <property type="molecule type" value="Genomic_DNA"/>
</dbReference>
<dbReference type="AlphaFoldDB" id="A0A0L8V331"/>
<sequence>MLRDAIAQQQGRNWSVSSGYRAIRREIPNQVRNDASFAFGESIQKSSLALEQCPIGQLKMTELLVVRVCYSCLALKK</sequence>
<proteinExistence type="predicted"/>
<evidence type="ECO:0000313" key="1">
    <source>
        <dbReference type="EMBL" id="KOH42763.1"/>
    </source>
</evidence>